<evidence type="ECO:0000313" key="5">
    <source>
        <dbReference type="Proteomes" id="UP000006882"/>
    </source>
</evidence>
<dbReference type="EMBL" id="CM007652">
    <property type="protein sequence ID" value="ONI21379.1"/>
    <property type="molecule type" value="Genomic_DNA"/>
</dbReference>
<dbReference type="InterPro" id="IPR011990">
    <property type="entry name" value="TPR-like_helical_dom_sf"/>
</dbReference>
<evidence type="ECO:0000256" key="2">
    <source>
        <dbReference type="ARBA" id="ARBA00022737"/>
    </source>
</evidence>
<dbReference type="PANTHER" id="PTHR47941">
    <property type="entry name" value="PENTATRICOPEPTIDE REPEAT-CONTAINING PROTEIN 3, MITOCHONDRIAL"/>
    <property type="match status" value="1"/>
</dbReference>
<evidence type="ECO:0000256" key="3">
    <source>
        <dbReference type="PROSITE-ProRule" id="PRU00708"/>
    </source>
</evidence>
<gene>
    <name evidence="4" type="ORF">PRUPE_2G062200</name>
</gene>
<dbReference type="NCBIfam" id="TIGR00756">
    <property type="entry name" value="PPR"/>
    <property type="match status" value="3"/>
</dbReference>
<dbReference type="AlphaFoldDB" id="A0A251QC63"/>
<reference evidence="4 5" key="1">
    <citation type="journal article" date="2013" name="Nat. Genet.">
        <title>The high-quality draft genome of peach (Prunus persica) identifies unique patterns of genetic diversity, domestication and genome evolution.</title>
        <authorList>
            <consortium name="International Peach Genome Initiative"/>
            <person name="Verde I."/>
            <person name="Abbott A.G."/>
            <person name="Scalabrin S."/>
            <person name="Jung S."/>
            <person name="Shu S."/>
            <person name="Marroni F."/>
            <person name="Zhebentyayeva T."/>
            <person name="Dettori M.T."/>
            <person name="Grimwood J."/>
            <person name="Cattonaro F."/>
            <person name="Zuccolo A."/>
            <person name="Rossini L."/>
            <person name="Jenkins J."/>
            <person name="Vendramin E."/>
            <person name="Meisel L.A."/>
            <person name="Decroocq V."/>
            <person name="Sosinski B."/>
            <person name="Prochnik S."/>
            <person name="Mitros T."/>
            <person name="Policriti A."/>
            <person name="Cipriani G."/>
            <person name="Dondini L."/>
            <person name="Ficklin S."/>
            <person name="Goodstein D.M."/>
            <person name="Xuan P."/>
            <person name="Del Fabbro C."/>
            <person name="Aramini V."/>
            <person name="Copetti D."/>
            <person name="Gonzalez S."/>
            <person name="Horner D.S."/>
            <person name="Falchi R."/>
            <person name="Lucas S."/>
            <person name="Mica E."/>
            <person name="Maldonado J."/>
            <person name="Lazzari B."/>
            <person name="Bielenberg D."/>
            <person name="Pirona R."/>
            <person name="Miculan M."/>
            <person name="Barakat A."/>
            <person name="Testolin R."/>
            <person name="Stella A."/>
            <person name="Tartarini S."/>
            <person name="Tonutti P."/>
            <person name="Arus P."/>
            <person name="Orellana A."/>
            <person name="Wells C."/>
            <person name="Main D."/>
            <person name="Vizzotto G."/>
            <person name="Silva H."/>
            <person name="Salamini F."/>
            <person name="Schmutz J."/>
            <person name="Morgante M."/>
            <person name="Rokhsar D.S."/>
        </authorList>
    </citation>
    <scope>NUCLEOTIDE SEQUENCE [LARGE SCALE GENOMIC DNA]</scope>
    <source>
        <strain evidence="5">cv. Nemared</strain>
    </source>
</reference>
<feature type="repeat" description="PPR" evidence="3">
    <location>
        <begin position="109"/>
        <end position="143"/>
    </location>
</feature>
<dbReference type="PROSITE" id="PS51375">
    <property type="entry name" value="PPR"/>
    <property type="match status" value="3"/>
</dbReference>
<protein>
    <recommendedName>
        <fullName evidence="6">Pentacotripeptide-repeat region of PRORP domain-containing protein</fullName>
    </recommendedName>
</protein>
<dbReference type="Gene3D" id="1.25.40.10">
    <property type="entry name" value="Tetratricopeptide repeat domain"/>
    <property type="match status" value="1"/>
</dbReference>
<dbReference type="Gramene" id="ONI21379">
    <property type="protein sequence ID" value="ONI21379"/>
    <property type="gene ID" value="PRUPE_2G062200"/>
</dbReference>
<evidence type="ECO:0000256" key="1">
    <source>
        <dbReference type="ARBA" id="ARBA00007626"/>
    </source>
</evidence>
<dbReference type="Pfam" id="PF13041">
    <property type="entry name" value="PPR_2"/>
    <property type="match status" value="2"/>
</dbReference>
<dbReference type="InterPro" id="IPR002885">
    <property type="entry name" value="PPR_rpt"/>
</dbReference>
<evidence type="ECO:0000313" key="4">
    <source>
        <dbReference type="EMBL" id="ONI21379.1"/>
    </source>
</evidence>
<feature type="repeat" description="PPR" evidence="3">
    <location>
        <begin position="39"/>
        <end position="73"/>
    </location>
</feature>
<name>A0A251QC63_PRUPE</name>
<feature type="repeat" description="PPR" evidence="3">
    <location>
        <begin position="74"/>
        <end position="108"/>
    </location>
</feature>
<dbReference type="eggNOG" id="KOG4197">
    <property type="taxonomic scope" value="Eukaryota"/>
</dbReference>
<comment type="similarity">
    <text evidence="1">Belongs to the PPR family. P subfamily.</text>
</comment>
<accession>A0A251QC63</accession>
<dbReference type="Proteomes" id="UP000006882">
    <property type="component" value="Chromosome G2"/>
</dbReference>
<sequence>MCGCRRQILEANFLDFDMYVSYMVVIKALFKLGKLQEDTQITYNILIKCFCRARDFLKAYQLHNEMLVHNLEPTPVTYNVLISGLCVYGDLMDADRLLVSLCDCNINLTKVAYTTLIKAHCAKGDVHRAVELFHQMVKKGFEISIRDYAKELCEVMLNTFRHVGDLNSVAELLAEMFKLGFLHE</sequence>
<keyword evidence="5" id="KW-1185">Reference proteome</keyword>
<proteinExistence type="inferred from homology"/>
<keyword evidence="2" id="KW-0677">Repeat</keyword>
<evidence type="ECO:0008006" key="6">
    <source>
        <dbReference type="Google" id="ProtNLM"/>
    </source>
</evidence>
<organism evidence="4 5">
    <name type="scientific">Prunus persica</name>
    <name type="common">Peach</name>
    <name type="synonym">Amygdalus persica</name>
    <dbReference type="NCBI Taxonomy" id="3760"/>
    <lineage>
        <taxon>Eukaryota</taxon>
        <taxon>Viridiplantae</taxon>
        <taxon>Streptophyta</taxon>
        <taxon>Embryophyta</taxon>
        <taxon>Tracheophyta</taxon>
        <taxon>Spermatophyta</taxon>
        <taxon>Magnoliopsida</taxon>
        <taxon>eudicotyledons</taxon>
        <taxon>Gunneridae</taxon>
        <taxon>Pentapetalae</taxon>
        <taxon>rosids</taxon>
        <taxon>fabids</taxon>
        <taxon>Rosales</taxon>
        <taxon>Rosaceae</taxon>
        <taxon>Amygdaloideae</taxon>
        <taxon>Amygdaleae</taxon>
        <taxon>Prunus</taxon>
    </lineage>
</organism>